<evidence type="ECO:0000313" key="2">
    <source>
        <dbReference type="Proteomes" id="UP000295517"/>
    </source>
</evidence>
<dbReference type="RefSeq" id="WP_135060916.1">
    <property type="nucleotide sequence ID" value="NZ_CP038254.1"/>
</dbReference>
<organism evidence="1 2">
    <name type="scientific">Legionella israelensis</name>
    <dbReference type="NCBI Taxonomy" id="454"/>
    <lineage>
        <taxon>Bacteria</taxon>
        <taxon>Pseudomonadati</taxon>
        <taxon>Pseudomonadota</taxon>
        <taxon>Gammaproteobacteria</taxon>
        <taxon>Legionellales</taxon>
        <taxon>Legionellaceae</taxon>
        <taxon>Legionella</taxon>
    </lineage>
</organism>
<dbReference type="AlphaFoldDB" id="A0AAX1EIV0"/>
<proteinExistence type="predicted"/>
<dbReference type="Proteomes" id="UP000295517">
    <property type="component" value="Chromosome"/>
</dbReference>
<dbReference type="EMBL" id="CP038254">
    <property type="protein sequence ID" value="QBR84732.1"/>
    <property type="molecule type" value="Genomic_DNA"/>
</dbReference>
<sequence>MAAALVEAPAGQRFIVHFKMPDNKVVKAWVSKEDAQTMEKMKKEGKLRNVELMEPVAGKSPKRYNNVLVPGL</sequence>
<accession>A0AAX1EIV0</accession>
<reference evidence="1 2" key="1">
    <citation type="submission" date="2019-03" db="EMBL/GenBank/DDBJ databases">
        <title>Diverse conjugative elements silence natural transformation in Legionella species.</title>
        <authorList>
            <person name="Durieux I."/>
            <person name="Ginevra C."/>
            <person name="Attaiech L."/>
            <person name="Picq K."/>
            <person name="Juan P.A."/>
            <person name="Jarraud S."/>
            <person name="Charpentier X."/>
        </authorList>
    </citation>
    <scope>NUCLEOTIDE SEQUENCE [LARGE SCALE GENOMIC DNA]</scope>
    <source>
        <strain evidence="1 2">HL-0427-4011</strain>
    </source>
</reference>
<evidence type="ECO:0000313" key="1">
    <source>
        <dbReference type="EMBL" id="QBR84732.1"/>
    </source>
</evidence>
<gene>
    <name evidence="1" type="ORF">E3983_10395</name>
</gene>
<protein>
    <submittedName>
        <fullName evidence="1">Uncharacterized protein</fullName>
    </submittedName>
</protein>
<name>A0AAX1EIV0_9GAMM</name>